<feature type="non-terminal residue" evidence="1">
    <location>
        <position position="1"/>
    </location>
</feature>
<evidence type="ECO:0000313" key="1">
    <source>
        <dbReference type="EMBL" id="EFB27826.1"/>
    </source>
</evidence>
<dbReference type="SUPFAM" id="SSF56219">
    <property type="entry name" value="DNase I-like"/>
    <property type="match status" value="1"/>
</dbReference>
<gene>
    <name evidence="1" type="ORF">PANDA_007651</name>
</gene>
<accession>D2HAZ5</accession>
<dbReference type="InParanoid" id="D2HAZ5"/>
<evidence type="ECO:0008006" key="2">
    <source>
        <dbReference type="Google" id="ProtNLM"/>
    </source>
</evidence>
<reference evidence="1" key="1">
    <citation type="journal article" date="2010" name="Nature">
        <title>The sequence and de novo assembly of the giant panda genome.</title>
        <authorList>
            <person name="Li R."/>
            <person name="Fan W."/>
            <person name="Tian G."/>
            <person name="Zhu H."/>
            <person name="He L."/>
            <person name="Cai J."/>
            <person name="Huang Q."/>
            <person name="Cai Q."/>
            <person name="Li B."/>
            <person name="Bai Y."/>
            <person name="Zhang Z."/>
            <person name="Zhang Y."/>
            <person name="Wang W."/>
            <person name="Li J."/>
            <person name="Wei F."/>
            <person name="Li H."/>
            <person name="Jian M."/>
            <person name="Li J."/>
            <person name="Zhang Z."/>
            <person name="Nielsen R."/>
            <person name="Li D."/>
            <person name="Gu W."/>
            <person name="Yang Z."/>
            <person name="Xuan Z."/>
            <person name="Ryder O.A."/>
            <person name="Leung F.C."/>
            <person name="Zhou Y."/>
            <person name="Cao J."/>
            <person name="Sun X."/>
            <person name="Fu Y."/>
            <person name="Fang X."/>
            <person name="Guo X."/>
            <person name="Wang B."/>
            <person name="Hou R."/>
            <person name="Shen F."/>
            <person name="Mu B."/>
            <person name="Ni P."/>
            <person name="Lin R."/>
            <person name="Qian W."/>
            <person name="Wang G."/>
            <person name="Yu C."/>
            <person name="Nie W."/>
            <person name="Wang J."/>
            <person name="Wu Z."/>
            <person name="Liang H."/>
            <person name="Min J."/>
            <person name="Wu Q."/>
            <person name="Cheng S."/>
            <person name="Ruan J."/>
            <person name="Wang M."/>
            <person name="Shi Z."/>
            <person name="Wen M."/>
            <person name="Liu B."/>
            <person name="Ren X."/>
            <person name="Zheng H."/>
            <person name="Dong D."/>
            <person name="Cook K."/>
            <person name="Shan G."/>
            <person name="Zhang H."/>
            <person name="Kosiol C."/>
            <person name="Xie X."/>
            <person name="Lu Z."/>
            <person name="Zheng H."/>
            <person name="Li Y."/>
            <person name="Steiner C.C."/>
            <person name="Lam T.T."/>
            <person name="Lin S."/>
            <person name="Zhang Q."/>
            <person name="Li G."/>
            <person name="Tian J."/>
            <person name="Gong T."/>
            <person name="Liu H."/>
            <person name="Zhang D."/>
            <person name="Fang L."/>
            <person name="Ye C."/>
            <person name="Zhang J."/>
            <person name="Hu W."/>
            <person name="Xu A."/>
            <person name="Ren Y."/>
            <person name="Zhang G."/>
            <person name="Bruford M.W."/>
            <person name="Li Q."/>
            <person name="Ma L."/>
            <person name="Guo Y."/>
            <person name="An N."/>
            <person name="Hu Y."/>
            <person name="Zheng Y."/>
            <person name="Shi Y."/>
            <person name="Li Z."/>
            <person name="Liu Q."/>
            <person name="Chen Y."/>
            <person name="Zhao J."/>
            <person name="Qu N."/>
            <person name="Zhao S."/>
            <person name="Tian F."/>
            <person name="Wang X."/>
            <person name="Wang H."/>
            <person name="Xu L."/>
            <person name="Liu X."/>
            <person name="Vinar T."/>
            <person name="Wang Y."/>
            <person name="Lam T.W."/>
            <person name="Yiu S.M."/>
            <person name="Liu S."/>
            <person name="Zhang H."/>
            <person name="Li D."/>
            <person name="Huang Y."/>
            <person name="Wang X."/>
            <person name="Yang G."/>
            <person name="Jiang Z."/>
            <person name="Wang J."/>
            <person name="Qin N."/>
            <person name="Li L."/>
            <person name="Li J."/>
            <person name="Bolund L."/>
            <person name="Kristiansen K."/>
            <person name="Wong G.K."/>
            <person name="Olson M."/>
            <person name="Zhang X."/>
            <person name="Li S."/>
            <person name="Yang H."/>
            <person name="Wang J."/>
            <person name="Wang J."/>
        </authorList>
    </citation>
    <scope>NUCLEOTIDE SEQUENCE [LARGE SCALE GENOMIC DNA]</scope>
</reference>
<proteinExistence type="predicted"/>
<organism evidence="1">
    <name type="scientific">Ailuropoda melanoleuca</name>
    <name type="common">Giant panda</name>
    <dbReference type="NCBI Taxonomy" id="9646"/>
    <lineage>
        <taxon>Eukaryota</taxon>
        <taxon>Metazoa</taxon>
        <taxon>Chordata</taxon>
        <taxon>Craniata</taxon>
        <taxon>Vertebrata</taxon>
        <taxon>Euteleostomi</taxon>
        <taxon>Mammalia</taxon>
        <taxon>Eutheria</taxon>
        <taxon>Laurasiatheria</taxon>
        <taxon>Carnivora</taxon>
        <taxon>Caniformia</taxon>
        <taxon>Ursidae</taxon>
        <taxon>Ailuropoda</taxon>
    </lineage>
</organism>
<sequence>DFNTPLTWMDRSFKQKISKETEALNDTLEQMDLTDIFRIFHPKTAEYAFFSNAHRTFSRIDHPSGHKTSLHKFKKIKVIPCNFSDHNAMKLETNHKKTSGKNTNTCRSNNVLLTNKWVNQEIKEAI</sequence>
<dbReference type="AlphaFoldDB" id="D2HAZ5"/>
<name>D2HAZ5_AILME</name>
<protein>
    <recommendedName>
        <fullName evidence="2">Endonuclease/exonuclease/phosphatase domain-containing protein</fullName>
    </recommendedName>
</protein>
<dbReference type="EMBL" id="GL192643">
    <property type="protein sequence ID" value="EFB27826.1"/>
    <property type="molecule type" value="Genomic_DNA"/>
</dbReference>
<dbReference type="Gene3D" id="3.60.10.10">
    <property type="entry name" value="Endonuclease/exonuclease/phosphatase"/>
    <property type="match status" value="1"/>
</dbReference>
<feature type="non-terminal residue" evidence="1">
    <location>
        <position position="126"/>
    </location>
</feature>
<dbReference type="InterPro" id="IPR036691">
    <property type="entry name" value="Endo/exonu/phosph_ase_sf"/>
</dbReference>